<dbReference type="EMBL" id="CP014501">
    <property type="protein sequence ID" value="ANB12676.1"/>
    <property type="molecule type" value="Genomic_DNA"/>
</dbReference>
<dbReference type="GeneID" id="30038028"/>
<feature type="domain" description="PITH" evidence="3">
    <location>
        <begin position="29"/>
        <end position="220"/>
    </location>
</feature>
<keyword evidence="5" id="KW-1185">Reference proteome</keyword>
<comment type="similarity">
    <text evidence="1">Belongs to the PITHD1 family.</text>
</comment>
<feature type="region of interest" description="Disordered" evidence="2">
    <location>
        <begin position="1"/>
        <end position="34"/>
    </location>
</feature>
<feature type="compositionally biased region" description="Basic and acidic residues" evidence="2">
    <location>
        <begin position="20"/>
        <end position="30"/>
    </location>
</feature>
<dbReference type="SUPFAM" id="SSF49785">
    <property type="entry name" value="Galactose-binding domain-like"/>
    <property type="match status" value="1"/>
</dbReference>
<dbReference type="AlphaFoldDB" id="A0A167DAH2"/>
<gene>
    <name evidence="4" type="ORF">AWJ20_940</name>
</gene>
<evidence type="ECO:0000259" key="3">
    <source>
        <dbReference type="PROSITE" id="PS51532"/>
    </source>
</evidence>
<dbReference type="PANTHER" id="PTHR12175">
    <property type="entry name" value="AD039 HT014 THIOREDOXIN FAMILY TRP26"/>
    <property type="match status" value="1"/>
</dbReference>
<proteinExistence type="inferred from homology"/>
<name>A0A167DAH2_9ASCO</name>
<reference evidence="4 5" key="1">
    <citation type="submission" date="2016-02" db="EMBL/GenBank/DDBJ databases">
        <title>Complete genome sequence and transcriptome regulation of the pentose utilising yeast Sugiyamaella lignohabitans.</title>
        <authorList>
            <person name="Bellasio M."/>
            <person name="Peymann A."/>
            <person name="Valli M."/>
            <person name="Sipitzky M."/>
            <person name="Graf A."/>
            <person name="Sauer M."/>
            <person name="Marx H."/>
            <person name="Mattanovich D."/>
        </authorList>
    </citation>
    <scope>NUCLEOTIDE SEQUENCE [LARGE SCALE GENOMIC DNA]</scope>
    <source>
        <strain evidence="4 5">CBS 10342</strain>
    </source>
</reference>
<feature type="compositionally biased region" description="Basic and acidic residues" evidence="2">
    <location>
        <begin position="1"/>
        <end position="13"/>
    </location>
</feature>
<dbReference type="Gene3D" id="2.60.120.470">
    <property type="entry name" value="PITH domain"/>
    <property type="match status" value="1"/>
</dbReference>
<dbReference type="InterPro" id="IPR008979">
    <property type="entry name" value="Galactose-bd-like_sf"/>
</dbReference>
<dbReference type="InterPro" id="IPR045099">
    <property type="entry name" value="PITH1-like"/>
</dbReference>
<dbReference type="InterPro" id="IPR010400">
    <property type="entry name" value="PITH_dom"/>
</dbReference>
<dbReference type="KEGG" id="slb:AWJ20_940"/>
<dbReference type="RefSeq" id="XP_018735153.1">
    <property type="nucleotide sequence ID" value="XM_018882912.1"/>
</dbReference>
<dbReference type="Pfam" id="PF06201">
    <property type="entry name" value="PITH"/>
    <property type="match status" value="1"/>
</dbReference>
<dbReference type="Proteomes" id="UP000189580">
    <property type="component" value="Chromosome a"/>
</dbReference>
<evidence type="ECO:0000313" key="5">
    <source>
        <dbReference type="Proteomes" id="UP000189580"/>
    </source>
</evidence>
<evidence type="ECO:0000256" key="2">
    <source>
        <dbReference type="SAM" id="MobiDB-lite"/>
    </source>
</evidence>
<dbReference type="OrthoDB" id="2635at2759"/>
<organism evidence="4 5">
    <name type="scientific">Sugiyamaella lignohabitans</name>
    <dbReference type="NCBI Taxonomy" id="796027"/>
    <lineage>
        <taxon>Eukaryota</taxon>
        <taxon>Fungi</taxon>
        <taxon>Dikarya</taxon>
        <taxon>Ascomycota</taxon>
        <taxon>Saccharomycotina</taxon>
        <taxon>Dipodascomycetes</taxon>
        <taxon>Dipodascales</taxon>
        <taxon>Trichomonascaceae</taxon>
        <taxon>Sugiyamaella</taxon>
    </lineage>
</organism>
<dbReference type="GO" id="GO:0005737">
    <property type="term" value="C:cytoplasm"/>
    <property type="evidence" value="ECO:0007669"/>
    <property type="project" value="EnsemblFungi"/>
</dbReference>
<accession>A0A167DAH2</accession>
<dbReference type="PANTHER" id="PTHR12175:SF1">
    <property type="entry name" value="PITH DOMAIN-CONTAINING PROTEIN 1"/>
    <property type="match status" value="1"/>
</dbReference>
<sequence length="239" mass="26809">MDCRNEDHDDHGHGHGGHGHGHDHDHDHVPPPDTNAVQSLYQTINHDHIVTLNESTVDSGKEVFKEWEKRLDVSKILESDVDEQLLIHVPFTGLVRLHSLLIRTTSDDYAPKTIKLFKNREDLDFSTASDLTPTAAFTHPYGVGGDESVELEASSNRTMDEEGIAEYAVNRAHFSNLTSLTLFIEDNHGEDTTKILYIGLRGEWSKMSRAPVVTMYEAAANPRDHKNLVPGEHYVSENP</sequence>
<evidence type="ECO:0000313" key="4">
    <source>
        <dbReference type="EMBL" id="ANB12676.1"/>
    </source>
</evidence>
<protein>
    <recommendedName>
        <fullName evidence="3">PITH domain-containing protein</fullName>
    </recommendedName>
</protein>
<dbReference type="InterPro" id="IPR037047">
    <property type="entry name" value="PITH_dom_sf"/>
</dbReference>
<dbReference type="PROSITE" id="PS51532">
    <property type="entry name" value="PITH"/>
    <property type="match status" value="1"/>
</dbReference>
<evidence type="ECO:0000256" key="1">
    <source>
        <dbReference type="ARBA" id="ARBA00025788"/>
    </source>
</evidence>
<dbReference type="GO" id="GO:0005634">
    <property type="term" value="C:nucleus"/>
    <property type="evidence" value="ECO:0007669"/>
    <property type="project" value="EnsemblFungi"/>
</dbReference>